<dbReference type="Pfam" id="PF00239">
    <property type="entry name" value="Resolvase"/>
    <property type="match status" value="1"/>
</dbReference>
<evidence type="ECO:0000313" key="3">
    <source>
        <dbReference type="EMBL" id="SKA11803.1"/>
    </source>
</evidence>
<dbReference type="CDD" id="cd03768">
    <property type="entry name" value="SR_ResInv"/>
    <property type="match status" value="1"/>
</dbReference>
<feature type="domain" description="Resolvase/invertase-type recombinase catalytic" evidence="2">
    <location>
        <begin position="1"/>
        <end position="135"/>
    </location>
</feature>
<dbReference type="STRING" id="180163.SAMN02745174_02601"/>
<dbReference type="EMBL" id="FUWX01000046">
    <property type="protein sequence ID" value="SKA11803.1"/>
    <property type="molecule type" value="Genomic_DNA"/>
</dbReference>
<protein>
    <submittedName>
        <fullName evidence="3">Resolvase, N terminal domain</fullName>
    </submittedName>
</protein>
<dbReference type="OrthoDB" id="81716at2"/>
<dbReference type="PANTHER" id="PTHR30461">
    <property type="entry name" value="DNA-INVERTASE FROM LAMBDOID PROPHAGE"/>
    <property type="match status" value="1"/>
</dbReference>
<dbReference type="RefSeq" id="WP_078694994.1">
    <property type="nucleotide sequence ID" value="NZ_FUWX01000046.1"/>
</dbReference>
<comment type="similarity">
    <text evidence="1">Belongs to the site-specific recombinase resolvase family.</text>
</comment>
<dbReference type="AlphaFoldDB" id="A0A1T4R7D4"/>
<proteinExistence type="inferred from homology"/>
<dbReference type="Gene3D" id="3.40.50.1390">
    <property type="entry name" value="Resolvase, N-terminal catalytic domain"/>
    <property type="match status" value="1"/>
</dbReference>
<dbReference type="GO" id="GO:0000150">
    <property type="term" value="F:DNA strand exchange activity"/>
    <property type="evidence" value="ECO:0007669"/>
    <property type="project" value="InterPro"/>
</dbReference>
<organism evidence="3 4">
    <name type="scientific">Cetobacterium ceti</name>
    <dbReference type="NCBI Taxonomy" id="180163"/>
    <lineage>
        <taxon>Bacteria</taxon>
        <taxon>Fusobacteriati</taxon>
        <taxon>Fusobacteriota</taxon>
        <taxon>Fusobacteriia</taxon>
        <taxon>Fusobacteriales</taxon>
        <taxon>Fusobacteriaceae</taxon>
        <taxon>Cetobacterium</taxon>
    </lineage>
</organism>
<gene>
    <name evidence="3" type="ORF">SAMN02745174_02601</name>
</gene>
<evidence type="ECO:0000259" key="2">
    <source>
        <dbReference type="PROSITE" id="PS51736"/>
    </source>
</evidence>
<dbReference type="SMART" id="SM00857">
    <property type="entry name" value="Resolvase"/>
    <property type="match status" value="1"/>
</dbReference>
<dbReference type="InterPro" id="IPR036162">
    <property type="entry name" value="Resolvase-like_N_sf"/>
</dbReference>
<evidence type="ECO:0000313" key="4">
    <source>
        <dbReference type="Proteomes" id="UP000191153"/>
    </source>
</evidence>
<dbReference type="InterPro" id="IPR050639">
    <property type="entry name" value="SSR_resolvase"/>
</dbReference>
<evidence type="ECO:0000256" key="1">
    <source>
        <dbReference type="ARBA" id="ARBA00009913"/>
    </source>
</evidence>
<sequence length="189" mass="22156">MKLGYVRISTIFQNEARQLKIMEDYGVEKLFIDKQSGKDISHRPELKNLLEFAREGDIIYISDFSRLARSAKDLLGITEELKRKKVELVSYKENIDTTTATGKLMLTMIGAINEFERENLLERQKEGIFLAKSLGKYKGRKPVPFPENWEAIYPSWKNREMTGVQARKLLKLKNSTFYKLIKDWEEKEK</sequence>
<reference evidence="3 4" key="1">
    <citation type="submission" date="2017-02" db="EMBL/GenBank/DDBJ databases">
        <authorList>
            <person name="Peterson S.W."/>
        </authorList>
    </citation>
    <scope>NUCLEOTIDE SEQUENCE [LARGE SCALE GENOMIC DNA]</scope>
    <source>
        <strain evidence="3 4">ATCC 700028</strain>
    </source>
</reference>
<dbReference type="InterPro" id="IPR006119">
    <property type="entry name" value="Resolv_N"/>
</dbReference>
<accession>A0A1T4R7D4</accession>
<dbReference type="Proteomes" id="UP000191153">
    <property type="component" value="Unassembled WGS sequence"/>
</dbReference>
<name>A0A1T4R7D4_9FUSO</name>
<dbReference type="PANTHER" id="PTHR30461:SF26">
    <property type="entry name" value="RESOLVASE HOMOLOG YNEB"/>
    <property type="match status" value="1"/>
</dbReference>
<dbReference type="GO" id="GO:0003677">
    <property type="term" value="F:DNA binding"/>
    <property type="evidence" value="ECO:0007669"/>
    <property type="project" value="InterPro"/>
</dbReference>
<keyword evidence="4" id="KW-1185">Reference proteome</keyword>
<dbReference type="PROSITE" id="PS51736">
    <property type="entry name" value="RECOMBINASES_3"/>
    <property type="match status" value="1"/>
</dbReference>
<dbReference type="SUPFAM" id="SSF53041">
    <property type="entry name" value="Resolvase-like"/>
    <property type="match status" value="1"/>
</dbReference>